<evidence type="ECO:0000256" key="6">
    <source>
        <dbReference type="ARBA" id="ARBA00022692"/>
    </source>
</evidence>
<evidence type="ECO:0000313" key="18">
    <source>
        <dbReference type="Proteomes" id="UP000274661"/>
    </source>
</evidence>
<keyword evidence="13" id="KW-0998">Cell outer membrane</keyword>
<evidence type="ECO:0000259" key="15">
    <source>
        <dbReference type="Pfam" id="PF02563"/>
    </source>
</evidence>
<proteinExistence type="inferred from homology"/>
<name>A0A3S0EN92_9SPHN</name>
<keyword evidence="7" id="KW-0732">Signal</keyword>
<evidence type="ECO:0000256" key="11">
    <source>
        <dbReference type="ARBA" id="ARBA00023136"/>
    </source>
</evidence>
<protein>
    <submittedName>
        <fullName evidence="17">Polysaccharide export protein</fullName>
    </submittedName>
</protein>
<evidence type="ECO:0000259" key="16">
    <source>
        <dbReference type="Pfam" id="PF22461"/>
    </source>
</evidence>
<evidence type="ECO:0000256" key="7">
    <source>
        <dbReference type="ARBA" id="ARBA00022729"/>
    </source>
</evidence>
<dbReference type="GO" id="GO:0006811">
    <property type="term" value="P:monoatomic ion transport"/>
    <property type="evidence" value="ECO:0007669"/>
    <property type="project" value="UniProtKB-KW"/>
</dbReference>
<comment type="similarity">
    <text evidence="2">Belongs to the BexD/CtrA/VexA family.</text>
</comment>
<sequence>MDRRLLPLFTVVAALAGCASNNVGSGLPSGAMAYGVIPAASSAVAAADYRIGPLDALDITILQEPDLSTKVAPVDAAGNVNLALIGDVRASGRTANELAREIAARYGQRYLRNPQVSVVVARPVAQKVAVQGEVVQPGVYPIEGPTTLLGALSLAKGETQLAALNDVVVFRTVEGRRAGAVFDIRQIRSGQAPDPQIRTDDMIIVGYSGGRRAWRDIVNSMPILNIFRPLPL</sequence>
<comment type="caution">
    <text evidence="17">The sequence shown here is derived from an EMBL/GenBank/DDBJ whole genome shotgun (WGS) entry which is preliminary data.</text>
</comment>
<dbReference type="PANTHER" id="PTHR33619">
    <property type="entry name" value="POLYSACCHARIDE EXPORT PROTEIN GFCE-RELATED"/>
    <property type="match status" value="1"/>
</dbReference>
<evidence type="ECO:0000256" key="8">
    <source>
        <dbReference type="ARBA" id="ARBA00023047"/>
    </source>
</evidence>
<keyword evidence="4" id="KW-1134">Transmembrane beta strand</keyword>
<dbReference type="Pfam" id="PF22461">
    <property type="entry name" value="SLBB_2"/>
    <property type="match status" value="1"/>
</dbReference>
<evidence type="ECO:0000256" key="4">
    <source>
        <dbReference type="ARBA" id="ARBA00022452"/>
    </source>
</evidence>
<keyword evidence="14" id="KW-0449">Lipoprotein</keyword>
<evidence type="ECO:0000256" key="9">
    <source>
        <dbReference type="ARBA" id="ARBA00023065"/>
    </source>
</evidence>
<keyword evidence="10" id="KW-0626">Porin</keyword>
<accession>A0A3S0EN92</accession>
<dbReference type="GO" id="GO:0015288">
    <property type="term" value="F:porin activity"/>
    <property type="evidence" value="ECO:0007669"/>
    <property type="project" value="UniProtKB-KW"/>
</dbReference>
<evidence type="ECO:0000256" key="1">
    <source>
        <dbReference type="ARBA" id="ARBA00004571"/>
    </source>
</evidence>
<dbReference type="InterPro" id="IPR049712">
    <property type="entry name" value="Poly_export"/>
</dbReference>
<dbReference type="RefSeq" id="WP_126719274.1">
    <property type="nucleotide sequence ID" value="NZ_RWJF01000001.1"/>
</dbReference>
<keyword evidence="12" id="KW-0564">Palmitate</keyword>
<dbReference type="GO" id="GO:0009279">
    <property type="term" value="C:cell outer membrane"/>
    <property type="evidence" value="ECO:0007669"/>
    <property type="project" value="UniProtKB-SubCell"/>
</dbReference>
<keyword evidence="18" id="KW-1185">Reference proteome</keyword>
<dbReference type="PROSITE" id="PS51257">
    <property type="entry name" value="PROKAR_LIPOPROTEIN"/>
    <property type="match status" value="1"/>
</dbReference>
<gene>
    <name evidence="17" type="ORF">HMF7854_11790</name>
</gene>
<dbReference type="EMBL" id="RWJF01000001">
    <property type="protein sequence ID" value="RST31446.1"/>
    <property type="molecule type" value="Genomic_DNA"/>
</dbReference>
<keyword evidence="11" id="KW-0472">Membrane</keyword>
<keyword evidence="3" id="KW-0813">Transport</keyword>
<comment type="subcellular location">
    <subcellularLocation>
        <location evidence="1">Cell outer membrane</location>
        <topology evidence="1">Multi-pass membrane protein</topology>
    </subcellularLocation>
</comment>
<dbReference type="Gene3D" id="3.30.1950.10">
    <property type="entry name" value="wza like domain"/>
    <property type="match status" value="1"/>
</dbReference>
<feature type="domain" description="Polysaccharide export protein N-terminal" evidence="15">
    <location>
        <begin position="45"/>
        <end position="120"/>
    </location>
</feature>
<dbReference type="GO" id="GO:0046930">
    <property type="term" value="C:pore complex"/>
    <property type="evidence" value="ECO:0007669"/>
    <property type="project" value="UniProtKB-KW"/>
</dbReference>
<dbReference type="Gene3D" id="3.10.560.10">
    <property type="entry name" value="Outer membrane lipoprotein wza domain like"/>
    <property type="match status" value="1"/>
</dbReference>
<dbReference type="InterPro" id="IPR003715">
    <property type="entry name" value="Poly_export_N"/>
</dbReference>
<dbReference type="GO" id="GO:0015159">
    <property type="term" value="F:polysaccharide transmembrane transporter activity"/>
    <property type="evidence" value="ECO:0007669"/>
    <property type="project" value="InterPro"/>
</dbReference>
<dbReference type="InterPro" id="IPR054765">
    <property type="entry name" value="SLBB_dom"/>
</dbReference>
<dbReference type="PANTHER" id="PTHR33619:SF3">
    <property type="entry name" value="POLYSACCHARIDE EXPORT PROTEIN GFCE-RELATED"/>
    <property type="match status" value="1"/>
</dbReference>
<dbReference type="AlphaFoldDB" id="A0A3S0EN92"/>
<reference evidence="17 18" key="1">
    <citation type="submission" date="2018-12" db="EMBL/GenBank/DDBJ databases">
        <title>Sphingomonas sp. HMF7854 Genome sequencing and assembly.</title>
        <authorList>
            <person name="Cha I."/>
            <person name="Kang H."/>
            <person name="Kim H."/>
            <person name="Kang J."/>
            <person name="Joh K."/>
        </authorList>
    </citation>
    <scope>NUCLEOTIDE SEQUENCE [LARGE SCALE GENOMIC DNA]</scope>
    <source>
        <strain evidence="17 18">HMF7854</strain>
    </source>
</reference>
<evidence type="ECO:0000256" key="3">
    <source>
        <dbReference type="ARBA" id="ARBA00022448"/>
    </source>
</evidence>
<evidence type="ECO:0000256" key="13">
    <source>
        <dbReference type="ARBA" id="ARBA00023237"/>
    </source>
</evidence>
<evidence type="ECO:0000256" key="10">
    <source>
        <dbReference type="ARBA" id="ARBA00023114"/>
    </source>
</evidence>
<dbReference type="Proteomes" id="UP000274661">
    <property type="component" value="Unassembled WGS sequence"/>
</dbReference>
<organism evidence="17 18">
    <name type="scientific">Sphingomonas ginkgonis</name>
    <dbReference type="NCBI Taxonomy" id="2315330"/>
    <lineage>
        <taxon>Bacteria</taxon>
        <taxon>Pseudomonadati</taxon>
        <taxon>Pseudomonadota</taxon>
        <taxon>Alphaproteobacteria</taxon>
        <taxon>Sphingomonadales</taxon>
        <taxon>Sphingomonadaceae</taxon>
        <taxon>Sphingomonas</taxon>
    </lineage>
</organism>
<evidence type="ECO:0000313" key="17">
    <source>
        <dbReference type="EMBL" id="RST31446.1"/>
    </source>
</evidence>
<keyword evidence="6" id="KW-0812">Transmembrane</keyword>
<keyword evidence="5" id="KW-0762">Sugar transport</keyword>
<feature type="domain" description="SLBB" evidence="16">
    <location>
        <begin position="126"/>
        <end position="177"/>
    </location>
</feature>
<evidence type="ECO:0000256" key="12">
    <source>
        <dbReference type="ARBA" id="ARBA00023139"/>
    </source>
</evidence>
<keyword evidence="8" id="KW-0625">Polysaccharide transport</keyword>
<dbReference type="Pfam" id="PF02563">
    <property type="entry name" value="Poly_export"/>
    <property type="match status" value="1"/>
</dbReference>
<dbReference type="OrthoDB" id="8410640at2"/>
<evidence type="ECO:0000256" key="14">
    <source>
        <dbReference type="ARBA" id="ARBA00023288"/>
    </source>
</evidence>
<evidence type="ECO:0000256" key="5">
    <source>
        <dbReference type="ARBA" id="ARBA00022597"/>
    </source>
</evidence>
<keyword evidence="9" id="KW-0406">Ion transport</keyword>
<evidence type="ECO:0000256" key="2">
    <source>
        <dbReference type="ARBA" id="ARBA00009450"/>
    </source>
</evidence>